<accession>A0A0D0VXQ6</accession>
<organism evidence="2">
    <name type="scientific">Cryptococcus bacillisporus CA1280</name>
    <dbReference type="NCBI Taxonomy" id="1296109"/>
    <lineage>
        <taxon>Eukaryota</taxon>
        <taxon>Fungi</taxon>
        <taxon>Dikarya</taxon>
        <taxon>Basidiomycota</taxon>
        <taxon>Agaricomycotina</taxon>
        <taxon>Tremellomycetes</taxon>
        <taxon>Tremellales</taxon>
        <taxon>Cryptococcaceae</taxon>
        <taxon>Cryptococcus</taxon>
        <taxon>Cryptococcus gattii species complex</taxon>
    </lineage>
</organism>
<dbReference type="EMBL" id="KN847973">
    <property type="protein sequence ID" value="KIR50095.1"/>
    <property type="molecule type" value="Genomic_DNA"/>
</dbReference>
<reference evidence="2" key="1">
    <citation type="submission" date="2015-01" db="EMBL/GenBank/DDBJ databases">
        <title>The Genome Sequence of Cryptococcus gattii CA1280.</title>
        <authorList>
            <consortium name="The Broad Institute Genomics Platform"/>
            <person name="Cuomo C."/>
            <person name="Litvintseva A."/>
            <person name="Chen Y."/>
            <person name="Heitman J."/>
            <person name="Sun S."/>
            <person name="Springer D."/>
            <person name="Dromer F."/>
            <person name="Young S."/>
            <person name="Zeng Q."/>
            <person name="Gargeya S."/>
            <person name="Abouelleil A."/>
            <person name="Alvarado L."/>
            <person name="Chapman S.B."/>
            <person name="Gainer-Dewar J."/>
            <person name="Goldberg J."/>
            <person name="Griggs A."/>
            <person name="Gujja S."/>
            <person name="Hansen M."/>
            <person name="Howarth C."/>
            <person name="Imamovic A."/>
            <person name="Larimer J."/>
            <person name="Murphy C."/>
            <person name="Naylor J."/>
            <person name="Pearson M."/>
            <person name="Priest M."/>
            <person name="Roberts A."/>
            <person name="Saif S."/>
            <person name="Shea T."/>
            <person name="Sykes S."/>
            <person name="Wortman J."/>
            <person name="Nusbaum C."/>
            <person name="Birren B."/>
        </authorList>
    </citation>
    <scope>NUCLEOTIDE SEQUENCE [LARGE SCALE GENOMIC DNA]</scope>
    <source>
        <strain evidence="2">CA1280</strain>
    </source>
</reference>
<dbReference type="OrthoDB" id="10537463at2759"/>
<sequence>MFFVSNRRTTDLYLLASIIKRNTSPAHQSRDSGFQRLGQTEGYPPKGL</sequence>
<dbReference type="HOGENOM" id="CLU_3159956_0_0_1"/>
<dbReference type="AlphaFoldDB" id="A0A0D0VXQ6"/>
<gene>
    <name evidence="2" type="ORF">I312_00026</name>
</gene>
<protein>
    <submittedName>
        <fullName evidence="2">Uncharacterized protein</fullName>
    </submittedName>
</protein>
<proteinExistence type="predicted"/>
<name>A0A0D0VXQ6_CRYGA</name>
<feature type="region of interest" description="Disordered" evidence="1">
    <location>
        <begin position="24"/>
        <end position="48"/>
    </location>
</feature>
<evidence type="ECO:0000256" key="1">
    <source>
        <dbReference type="SAM" id="MobiDB-lite"/>
    </source>
</evidence>
<evidence type="ECO:0000313" key="2">
    <source>
        <dbReference type="EMBL" id="KIR50095.1"/>
    </source>
</evidence>